<evidence type="ECO:0000313" key="3">
    <source>
        <dbReference type="Proteomes" id="UP001335648"/>
    </source>
</evidence>
<dbReference type="AlphaFoldDB" id="A0AAN8BIK5"/>
<accession>A0AAN8BIK5</accession>
<proteinExistence type="predicted"/>
<feature type="compositionally biased region" description="Basic and acidic residues" evidence="1">
    <location>
        <begin position="62"/>
        <end position="71"/>
    </location>
</feature>
<sequence length="83" mass="9062">MPKATHESNSRPLISASLSDSPGSTERSQPSGPQTPILSTSIILISPRSTTPNLSCTPVCYHPDKTADRPHQKLQMPRRARQD</sequence>
<dbReference type="Proteomes" id="UP001335648">
    <property type="component" value="Unassembled WGS sequence"/>
</dbReference>
<feature type="region of interest" description="Disordered" evidence="1">
    <location>
        <begin position="1"/>
        <end position="83"/>
    </location>
</feature>
<dbReference type="EMBL" id="JAULUE010002060">
    <property type="protein sequence ID" value="KAK5885224.1"/>
    <property type="molecule type" value="Genomic_DNA"/>
</dbReference>
<name>A0AAN8BIK5_9TELE</name>
<feature type="compositionally biased region" description="Low complexity" evidence="1">
    <location>
        <begin position="35"/>
        <end position="52"/>
    </location>
</feature>
<feature type="compositionally biased region" description="Polar residues" evidence="1">
    <location>
        <begin position="10"/>
        <end position="34"/>
    </location>
</feature>
<comment type="caution">
    <text evidence="2">The sequence shown here is derived from an EMBL/GenBank/DDBJ whole genome shotgun (WGS) entry which is preliminary data.</text>
</comment>
<reference evidence="2 3" key="1">
    <citation type="journal article" date="2023" name="Mol. Biol. Evol.">
        <title>Genomics of Secondarily Temperate Adaptation in the Only Non-Antarctic Icefish.</title>
        <authorList>
            <person name="Rivera-Colon A.G."/>
            <person name="Rayamajhi N."/>
            <person name="Minhas B.F."/>
            <person name="Madrigal G."/>
            <person name="Bilyk K.T."/>
            <person name="Yoon V."/>
            <person name="Hune M."/>
            <person name="Gregory S."/>
            <person name="Cheng C.H.C."/>
            <person name="Catchen J.M."/>
        </authorList>
    </citation>
    <scope>NUCLEOTIDE SEQUENCE [LARGE SCALE GENOMIC DNA]</scope>
    <source>
        <strain evidence="2">JC2023a</strain>
    </source>
</reference>
<protein>
    <submittedName>
        <fullName evidence="2">Uncharacterized protein</fullName>
    </submittedName>
</protein>
<organism evidence="2 3">
    <name type="scientific">Champsocephalus esox</name>
    <name type="common">pike icefish</name>
    <dbReference type="NCBI Taxonomy" id="159716"/>
    <lineage>
        <taxon>Eukaryota</taxon>
        <taxon>Metazoa</taxon>
        <taxon>Chordata</taxon>
        <taxon>Craniata</taxon>
        <taxon>Vertebrata</taxon>
        <taxon>Euteleostomi</taxon>
        <taxon>Actinopterygii</taxon>
        <taxon>Neopterygii</taxon>
        <taxon>Teleostei</taxon>
        <taxon>Neoteleostei</taxon>
        <taxon>Acanthomorphata</taxon>
        <taxon>Eupercaria</taxon>
        <taxon>Perciformes</taxon>
        <taxon>Notothenioidei</taxon>
        <taxon>Channichthyidae</taxon>
        <taxon>Champsocephalus</taxon>
    </lineage>
</organism>
<keyword evidence="3" id="KW-1185">Reference proteome</keyword>
<gene>
    <name evidence="2" type="ORF">CesoFtcFv8_018957</name>
</gene>
<evidence type="ECO:0000256" key="1">
    <source>
        <dbReference type="SAM" id="MobiDB-lite"/>
    </source>
</evidence>
<evidence type="ECO:0000313" key="2">
    <source>
        <dbReference type="EMBL" id="KAK5885224.1"/>
    </source>
</evidence>